<dbReference type="InterPro" id="IPR050549">
    <property type="entry name" value="MFS_Trehalose_Transporter"/>
</dbReference>
<protein>
    <recommendedName>
        <fullName evidence="9">Major facilitator superfamily (MFS) profile domain-containing protein</fullName>
    </recommendedName>
</protein>
<dbReference type="SUPFAM" id="SSF103473">
    <property type="entry name" value="MFS general substrate transporter"/>
    <property type="match status" value="1"/>
</dbReference>
<dbReference type="FunFam" id="1.20.1250.20:FF:000218">
    <property type="entry name" value="facilitated trehalose transporter Tret1"/>
    <property type="match status" value="1"/>
</dbReference>
<organism evidence="10 11">
    <name type="scientific">Rhynchophorus ferrugineus</name>
    <name type="common">Red palm weevil</name>
    <name type="synonym">Curculio ferrugineus</name>
    <dbReference type="NCBI Taxonomy" id="354439"/>
    <lineage>
        <taxon>Eukaryota</taxon>
        <taxon>Metazoa</taxon>
        <taxon>Ecdysozoa</taxon>
        <taxon>Arthropoda</taxon>
        <taxon>Hexapoda</taxon>
        <taxon>Insecta</taxon>
        <taxon>Pterygota</taxon>
        <taxon>Neoptera</taxon>
        <taxon>Endopterygota</taxon>
        <taxon>Coleoptera</taxon>
        <taxon>Polyphaga</taxon>
        <taxon>Cucujiformia</taxon>
        <taxon>Curculionidae</taxon>
        <taxon>Dryophthorinae</taxon>
        <taxon>Rhynchophorus</taxon>
    </lineage>
</organism>
<reference evidence="10" key="1">
    <citation type="submission" date="2020-08" db="EMBL/GenBank/DDBJ databases">
        <title>Genome sequencing and assembly of the red palm weevil Rhynchophorus ferrugineus.</title>
        <authorList>
            <person name="Dias G.B."/>
            <person name="Bergman C.M."/>
            <person name="Manee M."/>
        </authorList>
    </citation>
    <scope>NUCLEOTIDE SEQUENCE</scope>
    <source>
        <strain evidence="10">AA-2017</strain>
        <tissue evidence="10">Whole larva</tissue>
    </source>
</reference>
<dbReference type="Proteomes" id="UP000625711">
    <property type="component" value="Unassembled WGS sequence"/>
</dbReference>
<dbReference type="PANTHER" id="PTHR48021">
    <property type="match status" value="1"/>
</dbReference>
<dbReference type="Pfam" id="PF00083">
    <property type="entry name" value="Sugar_tr"/>
    <property type="match status" value="1"/>
</dbReference>
<keyword evidence="2" id="KW-0813">Transport</keyword>
<dbReference type="EMBL" id="JAACXV010000175">
    <property type="protein sequence ID" value="KAF7282387.1"/>
    <property type="molecule type" value="Genomic_DNA"/>
</dbReference>
<feature type="transmembrane region" description="Helical" evidence="8">
    <location>
        <begin position="29"/>
        <end position="51"/>
    </location>
</feature>
<dbReference type="Gene3D" id="1.20.1250.20">
    <property type="entry name" value="MFS general substrate transporter like domains"/>
    <property type="match status" value="1"/>
</dbReference>
<name>A0A834IYD8_RHYFE</name>
<feature type="transmembrane region" description="Helical" evidence="8">
    <location>
        <begin position="331"/>
        <end position="351"/>
    </location>
</feature>
<evidence type="ECO:0000256" key="8">
    <source>
        <dbReference type="SAM" id="Phobius"/>
    </source>
</evidence>
<comment type="caution">
    <text evidence="10">The sequence shown here is derived from an EMBL/GenBank/DDBJ whole genome shotgun (WGS) entry which is preliminary data.</text>
</comment>
<feature type="domain" description="Major facilitator superfamily (MFS) profile" evidence="9">
    <location>
        <begin position="31"/>
        <end position="456"/>
    </location>
</feature>
<feature type="transmembrane region" description="Helical" evidence="8">
    <location>
        <begin position="434"/>
        <end position="452"/>
    </location>
</feature>
<feature type="transmembrane region" description="Helical" evidence="8">
    <location>
        <begin position="185"/>
        <end position="203"/>
    </location>
</feature>
<evidence type="ECO:0000256" key="2">
    <source>
        <dbReference type="ARBA" id="ARBA00022448"/>
    </source>
</evidence>
<dbReference type="AlphaFoldDB" id="A0A834IYD8"/>
<dbReference type="InterPro" id="IPR020846">
    <property type="entry name" value="MFS_dom"/>
</dbReference>
<feature type="transmembrane region" description="Helical" evidence="8">
    <location>
        <begin position="124"/>
        <end position="145"/>
    </location>
</feature>
<dbReference type="GO" id="GO:0005886">
    <property type="term" value="C:plasma membrane"/>
    <property type="evidence" value="ECO:0007669"/>
    <property type="project" value="UniProtKB-SubCell"/>
</dbReference>
<keyword evidence="3" id="KW-1003">Cell membrane</keyword>
<evidence type="ECO:0000313" key="11">
    <source>
        <dbReference type="Proteomes" id="UP000625711"/>
    </source>
</evidence>
<evidence type="ECO:0000256" key="6">
    <source>
        <dbReference type="ARBA" id="ARBA00022989"/>
    </source>
</evidence>
<evidence type="ECO:0000256" key="3">
    <source>
        <dbReference type="ARBA" id="ARBA00022475"/>
    </source>
</evidence>
<gene>
    <name evidence="10" type="ORF">GWI33_002701</name>
</gene>
<keyword evidence="5 8" id="KW-0812">Transmembrane</keyword>
<keyword evidence="11" id="KW-1185">Reference proteome</keyword>
<keyword evidence="6 8" id="KW-1133">Transmembrane helix</keyword>
<comment type="subcellular location">
    <subcellularLocation>
        <location evidence="1">Cell membrane</location>
        <topology evidence="1">Multi-pass membrane protein</topology>
    </subcellularLocation>
</comment>
<feature type="transmembrane region" description="Helical" evidence="8">
    <location>
        <begin position="71"/>
        <end position="89"/>
    </location>
</feature>
<evidence type="ECO:0000256" key="7">
    <source>
        <dbReference type="ARBA" id="ARBA00023136"/>
    </source>
</evidence>
<evidence type="ECO:0000259" key="9">
    <source>
        <dbReference type="PROSITE" id="PS50850"/>
    </source>
</evidence>
<evidence type="ECO:0000256" key="1">
    <source>
        <dbReference type="ARBA" id="ARBA00004651"/>
    </source>
</evidence>
<dbReference type="GO" id="GO:0022857">
    <property type="term" value="F:transmembrane transporter activity"/>
    <property type="evidence" value="ECO:0007669"/>
    <property type="project" value="InterPro"/>
</dbReference>
<keyword evidence="7 8" id="KW-0472">Membrane</keyword>
<keyword evidence="4" id="KW-0762">Sugar transport</keyword>
<sequence>MGNFYQENGLSKKKQPEHVEDEGKMWPQILAILIVSLGPFTNGVLFCWSSPFTLVITRDKENYDITEEEASYFIVLQPVGMIIGSTFFFKIAELLGRKKAVIFLALPHTITWIITIFARSKWEFYAARIIAGIADATVFCSVPPYVGEISTPTVRGFCGNTPTFILYGGQLIITVLGSYLDVQTTAYICIGIPILFAVLVSLLPESPYQLIKDGKFEEAKKAIKWFRRKTDVEQDFLDMKTDVERQISESAQWKDLWTIISNRRALRAGAFLRFSQQLSGVSVFNAYTQPIFAKAGGNISPQISSMIFLGVIWILNLFCSPAVEKFGRRPSYFYSILICGVILIGLAGYFVVDQYQMADVTSLNWFPLAGLLTWTVFYSFGLGVVPTLMLGELFSASIKSKGLCVLIAAFGLSVCLTTLMFHQLTSNIGMYSPFLVYGICCLLSAVLTLKWVPETKGKTLEEIQQALKK</sequence>
<feature type="transmembrane region" description="Helical" evidence="8">
    <location>
        <begin position="101"/>
        <end position="118"/>
    </location>
</feature>
<feature type="transmembrane region" description="Helical" evidence="8">
    <location>
        <begin position="403"/>
        <end position="422"/>
    </location>
</feature>
<feature type="transmembrane region" description="Helical" evidence="8">
    <location>
        <begin position="157"/>
        <end position="179"/>
    </location>
</feature>
<evidence type="ECO:0000256" key="4">
    <source>
        <dbReference type="ARBA" id="ARBA00022597"/>
    </source>
</evidence>
<evidence type="ECO:0000256" key="5">
    <source>
        <dbReference type="ARBA" id="ARBA00022692"/>
    </source>
</evidence>
<evidence type="ECO:0000313" key="10">
    <source>
        <dbReference type="EMBL" id="KAF7282387.1"/>
    </source>
</evidence>
<dbReference type="PROSITE" id="PS50850">
    <property type="entry name" value="MFS"/>
    <property type="match status" value="1"/>
</dbReference>
<proteinExistence type="predicted"/>
<dbReference type="InterPro" id="IPR005828">
    <property type="entry name" value="MFS_sugar_transport-like"/>
</dbReference>
<feature type="transmembrane region" description="Helical" evidence="8">
    <location>
        <begin position="299"/>
        <end position="319"/>
    </location>
</feature>
<feature type="transmembrane region" description="Helical" evidence="8">
    <location>
        <begin position="371"/>
        <end position="391"/>
    </location>
</feature>
<accession>A0A834IYD8</accession>
<dbReference type="OrthoDB" id="6133115at2759"/>
<dbReference type="InterPro" id="IPR036259">
    <property type="entry name" value="MFS_trans_sf"/>
</dbReference>
<dbReference type="PANTHER" id="PTHR48021:SF46">
    <property type="entry name" value="MAJOR FACILITATOR SUPERFAMILY (MFS) PROFILE DOMAIN-CONTAINING PROTEIN"/>
    <property type="match status" value="1"/>
</dbReference>